<evidence type="ECO:0000256" key="3">
    <source>
        <dbReference type="ARBA" id="ARBA00023239"/>
    </source>
</evidence>
<dbReference type="Pfam" id="PF03562">
    <property type="entry name" value="MltA"/>
    <property type="match status" value="1"/>
</dbReference>
<evidence type="ECO:0000256" key="4">
    <source>
        <dbReference type="ARBA" id="ARBA00023316"/>
    </source>
</evidence>
<dbReference type="CDD" id="cd14485">
    <property type="entry name" value="mltA_like_LT_A"/>
    <property type="match status" value="1"/>
</dbReference>
<gene>
    <name evidence="7" type="ORF">C8N32_10951</name>
</gene>
<dbReference type="GO" id="GO:0019867">
    <property type="term" value="C:outer membrane"/>
    <property type="evidence" value="ECO:0007669"/>
    <property type="project" value="InterPro"/>
</dbReference>
<reference evidence="7 8" key="1">
    <citation type="submission" date="2018-04" db="EMBL/GenBank/DDBJ databases">
        <title>Genomic Encyclopedia of Archaeal and Bacterial Type Strains, Phase II (KMG-II): from individual species to whole genera.</title>
        <authorList>
            <person name="Goeker M."/>
        </authorList>
    </citation>
    <scope>NUCLEOTIDE SEQUENCE [LARGE SCALE GENOMIC DNA]</scope>
    <source>
        <strain evidence="7 8">DSM 18064</strain>
    </source>
</reference>
<proteinExistence type="predicted"/>
<dbReference type="EC" id="4.2.2.n1" evidence="2"/>
<dbReference type="PANTHER" id="PTHR30124">
    <property type="entry name" value="MEMBRANE-BOUND LYTIC MUREIN TRANSGLYCOSYLASE A"/>
    <property type="match status" value="1"/>
</dbReference>
<evidence type="ECO:0000313" key="8">
    <source>
        <dbReference type="Proteomes" id="UP000243859"/>
    </source>
</evidence>
<dbReference type="InterPro" id="IPR026044">
    <property type="entry name" value="MltA"/>
</dbReference>
<protein>
    <recommendedName>
        <fullName evidence="2">peptidoglycan lytic exotransglycosylase</fullName>
        <ecNumber evidence="2">4.2.2.n1</ecNumber>
    </recommendedName>
    <alternativeName>
        <fullName evidence="5">Murein hydrolase A</fullName>
    </alternativeName>
</protein>
<dbReference type="AlphaFoldDB" id="A0A2T5BRM9"/>
<evidence type="ECO:0000256" key="5">
    <source>
        <dbReference type="ARBA" id="ARBA00030918"/>
    </source>
</evidence>
<feature type="domain" description="Lytic transglycosylase MltA" evidence="6">
    <location>
        <begin position="97"/>
        <end position="232"/>
    </location>
</feature>
<comment type="catalytic activity">
    <reaction evidence="1">
        <text>Exolytic cleavage of the (1-&gt;4)-beta-glycosidic linkage between N-acetylmuramic acid (MurNAc) and N-acetylglucosamine (GlcNAc) residues in peptidoglycan, from either the reducing or the non-reducing ends of the peptidoglycan chains, with concomitant formation of a 1,6-anhydrobond in the MurNAc residue.</text>
        <dbReference type="EC" id="4.2.2.n1"/>
    </reaction>
</comment>
<dbReference type="GO" id="GO:0004553">
    <property type="term" value="F:hydrolase activity, hydrolyzing O-glycosyl compounds"/>
    <property type="evidence" value="ECO:0007669"/>
    <property type="project" value="InterPro"/>
</dbReference>
<keyword evidence="4" id="KW-0961">Cell wall biogenesis/degradation</keyword>
<name>A0A2T5BRM9_9RHOB</name>
<comment type="caution">
    <text evidence="7">The sequence shown here is derived from an EMBL/GenBank/DDBJ whole genome shotgun (WGS) entry which is preliminary data.</text>
</comment>
<organism evidence="7 8">
    <name type="scientific">Rhodovulum imhoffii</name>
    <dbReference type="NCBI Taxonomy" id="365340"/>
    <lineage>
        <taxon>Bacteria</taxon>
        <taxon>Pseudomonadati</taxon>
        <taxon>Pseudomonadota</taxon>
        <taxon>Alphaproteobacteria</taxon>
        <taxon>Rhodobacterales</taxon>
        <taxon>Paracoccaceae</taxon>
        <taxon>Rhodovulum</taxon>
    </lineage>
</organism>
<dbReference type="Gene3D" id="2.40.40.10">
    <property type="entry name" value="RlpA-like domain"/>
    <property type="match status" value="2"/>
</dbReference>
<dbReference type="Proteomes" id="UP000243859">
    <property type="component" value="Unassembled WGS sequence"/>
</dbReference>
<dbReference type="RefSeq" id="WP_107892567.1">
    <property type="nucleotide sequence ID" value="NZ_NHSI01000051.1"/>
</dbReference>
<dbReference type="Pfam" id="PF06725">
    <property type="entry name" value="3D"/>
    <property type="match status" value="1"/>
</dbReference>
<dbReference type="GO" id="GO:0009254">
    <property type="term" value="P:peptidoglycan turnover"/>
    <property type="evidence" value="ECO:0007669"/>
    <property type="project" value="InterPro"/>
</dbReference>
<evidence type="ECO:0000259" key="6">
    <source>
        <dbReference type="SMART" id="SM00925"/>
    </source>
</evidence>
<sequence length="339" mass="37326">MLRGTVLSLCLAAGPGNCGTATLLGYADLNGWAKDDHAAALRTFVRTCADVRRPGWEQVCRQAEDEPNPRAFFELFFRPVQIDGSRPALFTGYYEPVLEGARARTERFGFPIYRAPAELAGNRPWLTRKEIDETGALEGRGLELAWLEDPVDVFFLQVQGSGRIRLRDGSLLRVAYADRNGHPYRSIGKEMIRRDIYKSHQVSMRMIREWVRQNPGEGRELLHHDPSFVFFRAIDLPPDLGPVGAMNRPLTPLRSVAVDPGVIPLGSPVWIEKAGKSPLARLMVAQDTGAAVKGEQRADIFFGTGGAAGRAAAHVRDGGRLVVLLPLADAMAALAEHRP</sequence>
<dbReference type="InterPro" id="IPR010611">
    <property type="entry name" value="3D_dom"/>
</dbReference>
<dbReference type="PIRSF" id="PIRSF019422">
    <property type="entry name" value="MltA"/>
    <property type="match status" value="1"/>
</dbReference>
<dbReference type="PANTHER" id="PTHR30124:SF0">
    <property type="entry name" value="MEMBRANE-BOUND LYTIC MUREIN TRANSGLYCOSYLASE A"/>
    <property type="match status" value="1"/>
</dbReference>
<evidence type="ECO:0000256" key="2">
    <source>
        <dbReference type="ARBA" id="ARBA00012587"/>
    </source>
</evidence>
<dbReference type="GO" id="GO:0071555">
    <property type="term" value="P:cell wall organization"/>
    <property type="evidence" value="ECO:0007669"/>
    <property type="project" value="UniProtKB-KW"/>
</dbReference>
<dbReference type="InterPro" id="IPR005300">
    <property type="entry name" value="MltA_B"/>
</dbReference>
<keyword evidence="8" id="KW-1185">Reference proteome</keyword>
<dbReference type="OrthoDB" id="9783686at2"/>
<evidence type="ECO:0000313" key="7">
    <source>
        <dbReference type="EMBL" id="PTN01927.1"/>
    </source>
</evidence>
<evidence type="ECO:0000256" key="1">
    <source>
        <dbReference type="ARBA" id="ARBA00001420"/>
    </source>
</evidence>
<dbReference type="CDD" id="cd14668">
    <property type="entry name" value="mlta_B"/>
    <property type="match status" value="1"/>
</dbReference>
<dbReference type="EMBL" id="QAAA01000009">
    <property type="protein sequence ID" value="PTN01927.1"/>
    <property type="molecule type" value="Genomic_DNA"/>
</dbReference>
<dbReference type="GO" id="GO:0008933">
    <property type="term" value="F:peptidoglycan lytic transglycosylase activity"/>
    <property type="evidence" value="ECO:0007669"/>
    <property type="project" value="TreeGrafter"/>
</dbReference>
<dbReference type="InterPro" id="IPR036908">
    <property type="entry name" value="RlpA-like_sf"/>
</dbReference>
<dbReference type="SUPFAM" id="SSF50685">
    <property type="entry name" value="Barwin-like endoglucanases"/>
    <property type="match status" value="1"/>
</dbReference>
<accession>A0A2T5BRM9</accession>
<dbReference type="Gene3D" id="2.40.240.50">
    <property type="entry name" value="Barwin-like endoglucanases"/>
    <property type="match status" value="1"/>
</dbReference>
<dbReference type="SMART" id="SM00925">
    <property type="entry name" value="MltA"/>
    <property type="match status" value="1"/>
</dbReference>
<keyword evidence="3" id="KW-0456">Lyase</keyword>
<dbReference type="GO" id="GO:0009253">
    <property type="term" value="P:peptidoglycan catabolic process"/>
    <property type="evidence" value="ECO:0007669"/>
    <property type="project" value="TreeGrafter"/>
</dbReference>